<keyword evidence="3 5" id="KW-1133">Transmembrane helix</keyword>
<evidence type="ECO:0000313" key="8">
    <source>
        <dbReference type="EMBL" id="EYC29375.1"/>
    </source>
</evidence>
<dbReference type="CDD" id="cd18989">
    <property type="entry name" value="LGIC_ECD_cation"/>
    <property type="match status" value="1"/>
</dbReference>
<evidence type="ECO:0000259" key="7">
    <source>
        <dbReference type="Pfam" id="PF02931"/>
    </source>
</evidence>
<dbReference type="PRINTS" id="PR00252">
    <property type="entry name" value="NRIONCHANNEL"/>
</dbReference>
<evidence type="ECO:0000256" key="3">
    <source>
        <dbReference type="ARBA" id="ARBA00022989"/>
    </source>
</evidence>
<keyword evidence="6" id="KW-0732">Signal</keyword>
<reference evidence="9" key="1">
    <citation type="journal article" date="2015" name="Nat. Genet.">
        <title>The genome and transcriptome of the zoonotic hookworm Ancylostoma ceylanicum identify infection-specific gene families.</title>
        <authorList>
            <person name="Schwarz E.M."/>
            <person name="Hu Y."/>
            <person name="Antoshechkin I."/>
            <person name="Miller M.M."/>
            <person name="Sternberg P.W."/>
            <person name="Aroian R.V."/>
        </authorList>
    </citation>
    <scope>NUCLEOTIDE SEQUENCE</scope>
    <source>
        <strain evidence="9">HY135</strain>
    </source>
</reference>
<feature type="transmembrane region" description="Helical" evidence="5">
    <location>
        <begin position="448"/>
        <end position="470"/>
    </location>
</feature>
<evidence type="ECO:0000256" key="5">
    <source>
        <dbReference type="SAM" id="Phobius"/>
    </source>
</evidence>
<feature type="signal peptide" evidence="6">
    <location>
        <begin position="1"/>
        <end position="32"/>
    </location>
</feature>
<evidence type="ECO:0000313" key="9">
    <source>
        <dbReference type="Proteomes" id="UP000024635"/>
    </source>
</evidence>
<feature type="domain" description="Neurotransmitter-gated ion-channel ligand-binding" evidence="7">
    <location>
        <begin position="50"/>
        <end position="249"/>
    </location>
</feature>
<dbReference type="EMBL" id="JARK01001342">
    <property type="protein sequence ID" value="EYC29375.1"/>
    <property type="molecule type" value="Genomic_DNA"/>
</dbReference>
<sequence>MNFQCLQEPQGIPMKSLLVRLAIALTLVVCRCCCDDTKNFTSHYNDTSLILRDIFASYDKRVIPFTNGPVVINMTIVLGILVEVKENEQLAAYVISHTQRWYDRRLRWEPDNYRGQKEVIVPQSMVWIPKLFVYNSLESKEMLTPNRADVRLYHDGAIKVNIPQYVSAICRIQTQSFPFDCQFCAVALASPLLNVDEMIVDATQPPKDSYFAGNAEWYLFNVTVRHMRFVEEGESRVEVHYIFHLQRRPIYYITVIVAPTFLISALSILGIFSPGSSDGPRNEKNAANENVCNCLVSLGLGSLLAMTVLLGIVAGAMPKSNAIPLLGYYILIVILLCAVAVSISMAFLAISRQYIQKDQMPSKRMLRFMLIPEYRKRRSTVITRNSFYNVYPDKESNDRPKVPELALIYHILEEIADSHRNLRRKNEQKMHRKAVQHEWARVFSRFDYFFLFIFELLNMAALAVFLRVAWLPTPELREQIL</sequence>
<keyword evidence="2 5" id="KW-0812">Transmembrane</keyword>
<dbReference type="SUPFAM" id="SSF63712">
    <property type="entry name" value="Nicotinic receptor ligand binding domain-like"/>
    <property type="match status" value="1"/>
</dbReference>
<dbReference type="AlphaFoldDB" id="A0A016VPN1"/>
<dbReference type="InterPro" id="IPR006201">
    <property type="entry name" value="Neur_channel"/>
</dbReference>
<feature type="chain" id="PRO_5001493769" description="Neurotransmitter-gated ion-channel ligand-binding domain-containing protein" evidence="6">
    <location>
        <begin position="33"/>
        <end position="481"/>
    </location>
</feature>
<dbReference type="SUPFAM" id="SSF90112">
    <property type="entry name" value="Neurotransmitter-gated ion-channel transmembrane pore"/>
    <property type="match status" value="1"/>
</dbReference>
<dbReference type="STRING" id="53326.A0A016VPN1"/>
<evidence type="ECO:0000256" key="4">
    <source>
        <dbReference type="ARBA" id="ARBA00023136"/>
    </source>
</evidence>
<comment type="caution">
    <text evidence="8">The sequence shown here is derived from an EMBL/GenBank/DDBJ whole genome shotgun (WGS) entry which is preliminary data.</text>
</comment>
<accession>A0A016VPN1</accession>
<evidence type="ECO:0000256" key="1">
    <source>
        <dbReference type="ARBA" id="ARBA00004141"/>
    </source>
</evidence>
<organism evidence="8 9">
    <name type="scientific">Ancylostoma ceylanicum</name>
    <dbReference type="NCBI Taxonomy" id="53326"/>
    <lineage>
        <taxon>Eukaryota</taxon>
        <taxon>Metazoa</taxon>
        <taxon>Ecdysozoa</taxon>
        <taxon>Nematoda</taxon>
        <taxon>Chromadorea</taxon>
        <taxon>Rhabditida</taxon>
        <taxon>Rhabditina</taxon>
        <taxon>Rhabditomorpha</taxon>
        <taxon>Strongyloidea</taxon>
        <taxon>Ancylostomatidae</taxon>
        <taxon>Ancylostomatinae</taxon>
        <taxon>Ancylostoma</taxon>
    </lineage>
</organism>
<proteinExistence type="predicted"/>
<gene>
    <name evidence="8" type="primary">Acey_s0006.g2946</name>
    <name evidence="8" type="synonym">Acey-lgc-10</name>
    <name evidence="8" type="ORF">Y032_0006g2946</name>
</gene>
<dbReference type="GO" id="GO:0016020">
    <property type="term" value="C:membrane"/>
    <property type="evidence" value="ECO:0007669"/>
    <property type="project" value="UniProtKB-SubCell"/>
</dbReference>
<dbReference type="PANTHER" id="PTHR18945">
    <property type="entry name" value="NEUROTRANSMITTER GATED ION CHANNEL"/>
    <property type="match status" value="1"/>
</dbReference>
<dbReference type="InterPro" id="IPR038050">
    <property type="entry name" value="Neuro_actylchol_rec"/>
</dbReference>
<dbReference type="FunFam" id="2.70.170.10:FF:000027">
    <property type="entry name" value="Ligand-Gated ion Channel"/>
    <property type="match status" value="1"/>
</dbReference>
<name>A0A016VPN1_9BILA</name>
<dbReference type="InterPro" id="IPR006202">
    <property type="entry name" value="Neur_chan_lig-bd"/>
</dbReference>
<protein>
    <recommendedName>
        <fullName evidence="7">Neurotransmitter-gated ion-channel ligand-binding domain-containing protein</fullName>
    </recommendedName>
</protein>
<dbReference type="InterPro" id="IPR036734">
    <property type="entry name" value="Neur_chan_lig-bd_sf"/>
</dbReference>
<feature type="transmembrane region" description="Helical" evidence="5">
    <location>
        <begin position="293"/>
        <end position="314"/>
    </location>
</feature>
<dbReference type="Gene3D" id="2.70.170.10">
    <property type="entry name" value="Neurotransmitter-gated ion-channel ligand-binding domain"/>
    <property type="match status" value="1"/>
</dbReference>
<dbReference type="Gene3D" id="1.20.58.390">
    <property type="entry name" value="Neurotransmitter-gated ion-channel transmembrane domain"/>
    <property type="match status" value="1"/>
</dbReference>
<evidence type="ECO:0000256" key="2">
    <source>
        <dbReference type="ARBA" id="ARBA00022692"/>
    </source>
</evidence>
<dbReference type="GO" id="GO:0004888">
    <property type="term" value="F:transmembrane signaling receptor activity"/>
    <property type="evidence" value="ECO:0007669"/>
    <property type="project" value="InterPro"/>
</dbReference>
<feature type="transmembrane region" description="Helical" evidence="5">
    <location>
        <begin position="250"/>
        <end position="272"/>
    </location>
</feature>
<keyword evidence="4 5" id="KW-0472">Membrane</keyword>
<dbReference type="InterPro" id="IPR036719">
    <property type="entry name" value="Neuro-gated_channel_TM_sf"/>
</dbReference>
<dbReference type="Proteomes" id="UP000024635">
    <property type="component" value="Unassembled WGS sequence"/>
</dbReference>
<dbReference type="GO" id="GO:0005230">
    <property type="term" value="F:extracellular ligand-gated monoatomic ion channel activity"/>
    <property type="evidence" value="ECO:0007669"/>
    <property type="project" value="InterPro"/>
</dbReference>
<evidence type="ECO:0000256" key="6">
    <source>
        <dbReference type="SAM" id="SignalP"/>
    </source>
</evidence>
<dbReference type="OrthoDB" id="6097796at2759"/>
<dbReference type="Pfam" id="PF02931">
    <property type="entry name" value="Neur_chan_LBD"/>
    <property type="match status" value="1"/>
</dbReference>
<feature type="transmembrane region" description="Helical" evidence="5">
    <location>
        <begin position="326"/>
        <end position="350"/>
    </location>
</feature>
<dbReference type="FunFam" id="1.20.58.390:FF:000071">
    <property type="entry name" value="Ligand-Gated ion Channel"/>
    <property type="match status" value="1"/>
</dbReference>
<keyword evidence="9" id="KW-1185">Reference proteome</keyword>
<comment type="subcellular location">
    <subcellularLocation>
        <location evidence="1">Membrane</location>
        <topology evidence="1">Multi-pass membrane protein</topology>
    </subcellularLocation>
</comment>